<evidence type="ECO:0000256" key="1">
    <source>
        <dbReference type="ARBA" id="ARBA00005417"/>
    </source>
</evidence>
<dbReference type="Gene3D" id="3.40.50.300">
    <property type="entry name" value="P-loop containing nucleotide triphosphate hydrolases"/>
    <property type="match status" value="1"/>
</dbReference>
<dbReference type="InterPro" id="IPR017871">
    <property type="entry name" value="ABC_transporter-like_CS"/>
</dbReference>
<keyword evidence="3" id="KW-0547">Nucleotide-binding</keyword>
<dbReference type="InterPro" id="IPR000644">
    <property type="entry name" value="CBS_dom"/>
</dbReference>
<dbReference type="GO" id="GO:0016887">
    <property type="term" value="F:ATP hydrolysis activity"/>
    <property type="evidence" value="ECO:0007669"/>
    <property type="project" value="InterPro"/>
</dbReference>
<organism evidence="6 7">
    <name type="scientific">Methylocapsa palsarum</name>
    <dbReference type="NCBI Taxonomy" id="1612308"/>
    <lineage>
        <taxon>Bacteria</taxon>
        <taxon>Pseudomonadati</taxon>
        <taxon>Pseudomonadota</taxon>
        <taxon>Alphaproteobacteria</taxon>
        <taxon>Hyphomicrobiales</taxon>
        <taxon>Beijerinckiaceae</taxon>
        <taxon>Methylocapsa</taxon>
    </lineage>
</organism>
<accession>A0A1I3YMC5</accession>
<proteinExistence type="inferred from homology"/>
<dbReference type="InterPro" id="IPR027417">
    <property type="entry name" value="P-loop_NTPase"/>
</dbReference>
<evidence type="ECO:0000256" key="2">
    <source>
        <dbReference type="ARBA" id="ARBA00022448"/>
    </source>
</evidence>
<evidence type="ECO:0000313" key="6">
    <source>
        <dbReference type="EMBL" id="SFK32923.1"/>
    </source>
</evidence>
<feature type="domain" description="ABC transporter" evidence="5">
    <location>
        <begin position="2"/>
        <end position="235"/>
    </location>
</feature>
<keyword evidence="7" id="KW-1185">Reference proteome</keyword>
<keyword evidence="4 6" id="KW-0067">ATP-binding</keyword>
<dbReference type="Proteomes" id="UP000198755">
    <property type="component" value="Unassembled WGS sequence"/>
</dbReference>
<dbReference type="InterPro" id="IPR003593">
    <property type="entry name" value="AAA+_ATPase"/>
</dbReference>
<dbReference type="GO" id="GO:0015697">
    <property type="term" value="P:quaternary ammonium group transport"/>
    <property type="evidence" value="ECO:0007669"/>
    <property type="project" value="UniProtKB-ARBA"/>
</dbReference>
<dbReference type="FunFam" id="3.40.50.300:FF:000425">
    <property type="entry name" value="Probable ABC transporter, ATP-binding subunit"/>
    <property type="match status" value="1"/>
</dbReference>
<dbReference type="SUPFAM" id="SSF54631">
    <property type="entry name" value="CBS-domain pair"/>
    <property type="match status" value="1"/>
</dbReference>
<evidence type="ECO:0000259" key="5">
    <source>
        <dbReference type="PROSITE" id="PS50893"/>
    </source>
</evidence>
<evidence type="ECO:0000256" key="4">
    <source>
        <dbReference type="ARBA" id="ARBA00022840"/>
    </source>
</evidence>
<name>A0A1I3YMC5_9HYPH</name>
<dbReference type="PROSITE" id="PS50893">
    <property type="entry name" value="ABC_TRANSPORTER_2"/>
    <property type="match status" value="1"/>
</dbReference>
<dbReference type="PROSITE" id="PS00211">
    <property type="entry name" value="ABC_TRANSPORTER_1"/>
    <property type="match status" value="1"/>
</dbReference>
<gene>
    <name evidence="6" type="ORF">SAMN05444581_10642</name>
</gene>
<dbReference type="STRING" id="1612308.SAMN05444581_10642"/>
<dbReference type="Pfam" id="PF00571">
    <property type="entry name" value="CBS"/>
    <property type="match status" value="1"/>
</dbReference>
<keyword evidence="2" id="KW-0813">Transport</keyword>
<dbReference type="SUPFAM" id="SSF52540">
    <property type="entry name" value="P-loop containing nucleoside triphosphate hydrolases"/>
    <property type="match status" value="1"/>
</dbReference>
<dbReference type="InterPro" id="IPR046342">
    <property type="entry name" value="CBS_dom_sf"/>
</dbReference>
<dbReference type="InterPro" id="IPR003439">
    <property type="entry name" value="ABC_transporter-like_ATP-bd"/>
</dbReference>
<dbReference type="Gene3D" id="3.10.580.10">
    <property type="entry name" value="CBS-domain"/>
    <property type="match status" value="1"/>
</dbReference>
<sequence length="310" mass="34016">MIELRGVSKAFGAAPAVVDLSLSIGRGAFFVLIGPSGCGKSTVLRMINAMIACDRGAIELRGEDIRAMDPVRLRRGIGYVIQSVGLFPHWTIEKNIGAVPRLLGWSRETLAARVEEIAALLQIDRELLRRYPHQLSGGQQQRAGVARALAADPDIVLMDEPFAALDPVSRASLQDEMRRLHAETGKTFVFVTHDMDEALRLATHIAVMKDGRLVQTAAPRDLLNRPEDEFVREFFGREAMGLRLLDFVAVRDRMRGRPRAPETIGADASLRDALALMIERRCSRLSVTDGGGGKISEIDIADIIKGQDAT</sequence>
<dbReference type="Pfam" id="PF00005">
    <property type="entry name" value="ABC_tran"/>
    <property type="match status" value="1"/>
</dbReference>
<dbReference type="SMART" id="SM00382">
    <property type="entry name" value="AAA"/>
    <property type="match status" value="1"/>
</dbReference>
<comment type="similarity">
    <text evidence="1">Belongs to the ABC transporter superfamily.</text>
</comment>
<reference evidence="6 7" key="1">
    <citation type="submission" date="2016-10" db="EMBL/GenBank/DDBJ databases">
        <authorList>
            <person name="de Groot N.N."/>
        </authorList>
    </citation>
    <scope>NUCLEOTIDE SEQUENCE [LARGE SCALE GENOMIC DNA]</scope>
    <source>
        <strain evidence="6 7">NE2</strain>
    </source>
</reference>
<dbReference type="PANTHER" id="PTHR43117:SF5">
    <property type="entry name" value="GLYCINE BETAINE UPTAKE SYSTEM ATP-BINDING PROTEIN YEHX"/>
    <property type="match status" value="1"/>
</dbReference>
<dbReference type="AlphaFoldDB" id="A0A1I3YMC5"/>
<evidence type="ECO:0000256" key="3">
    <source>
        <dbReference type="ARBA" id="ARBA00022741"/>
    </source>
</evidence>
<dbReference type="RefSeq" id="WP_091680989.1">
    <property type="nucleotide sequence ID" value="NZ_FOSN01000006.1"/>
</dbReference>
<evidence type="ECO:0000313" key="7">
    <source>
        <dbReference type="Proteomes" id="UP000198755"/>
    </source>
</evidence>
<dbReference type="OrthoDB" id="9802264at2"/>
<dbReference type="EMBL" id="FOSN01000006">
    <property type="protein sequence ID" value="SFK32923.1"/>
    <property type="molecule type" value="Genomic_DNA"/>
</dbReference>
<dbReference type="PANTHER" id="PTHR43117">
    <property type="entry name" value="OSMOPROTECTANT IMPORT ATP-BINDING PROTEIN OSMV"/>
    <property type="match status" value="1"/>
</dbReference>
<dbReference type="GO" id="GO:0005524">
    <property type="term" value="F:ATP binding"/>
    <property type="evidence" value="ECO:0007669"/>
    <property type="project" value="UniProtKB-KW"/>
</dbReference>
<protein>
    <submittedName>
        <fullName evidence="6">Osmoprotectant transport system ATP-binding protein</fullName>
    </submittedName>
</protein>